<dbReference type="PANTHER" id="PTHR44858:SF1">
    <property type="entry name" value="UDP-N-ACETYLGLUCOSAMINE--PEPTIDE N-ACETYLGLUCOSAMINYLTRANSFERASE SPINDLY-RELATED"/>
    <property type="match status" value="1"/>
</dbReference>
<feature type="region of interest" description="Disordered" evidence="4">
    <location>
        <begin position="55"/>
        <end position="92"/>
    </location>
</feature>
<feature type="repeat" description="TPR" evidence="3">
    <location>
        <begin position="200"/>
        <end position="233"/>
    </location>
</feature>
<dbReference type="InterPro" id="IPR050498">
    <property type="entry name" value="Ycf3"/>
</dbReference>
<evidence type="ECO:0000256" key="4">
    <source>
        <dbReference type="SAM" id="MobiDB-lite"/>
    </source>
</evidence>
<feature type="signal peptide" evidence="5">
    <location>
        <begin position="1"/>
        <end position="25"/>
    </location>
</feature>
<evidence type="ECO:0000256" key="2">
    <source>
        <dbReference type="ARBA" id="ARBA00022803"/>
    </source>
</evidence>
<evidence type="ECO:0000256" key="5">
    <source>
        <dbReference type="SAM" id="SignalP"/>
    </source>
</evidence>
<evidence type="ECO:0000313" key="6">
    <source>
        <dbReference type="EMBL" id="RNJ50182.1"/>
    </source>
</evidence>
<dbReference type="SUPFAM" id="SSF48452">
    <property type="entry name" value="TPR-like"/>
    <property type="match status" value="1"/>
</dbReference>
<dbReference type="EMBL" id="QWDD01000001">
    <property type="protein sequence ID" value="RNJ50182.1"/>
    <property type="molecule type" value="Genomic_DNA"/>
</dbReference>
<dbReference type="PANTHER" id="PTHR44858">
    <property type="entry name" value="TETRATRICOPEPTIDE REPEAT PROTEIN 6"/>
    <property type="match status" value="1"/>
</dbReference>
<organism evidence="6 7">
    <name type="scientific">Methylocystis hirsuta</name>
    <dbReference type="NCBI Taxonomy" id="369798"/>
    <lineage>
        <taxon>Bacteria</taxon>
        <taxon>Pseudomonadati</taxon>
        <taxon>Pseudomonadota</taxon>
        <taxon>Alphaproteobacteria</taxon>
        <taxon>Hyphomicrobiales</taxon>
        <taxon>Methylocystaceae</taxon>
        <taxon>Methylocystis</taxon>
    </lineage>
</organism>
<sequence>MRTPLLLPLTIVVFLGALPAGFALAQASETPSIESFGEEEGDFLFIPGIGRIPLPPGTRALGPGQGGRDLDPERRAPAAAAPPPPPKDPDQQRAEEMARLYLRLEQAEDEREAKGVSAAIASRWARSESDTINLLAARALAADAAGAPPLALKLLDYVVALSPQWAEGYVQRAKVRAEQGDDSSAIADLETAATLEPKRFDALAALGALKEKTGDKKGALAAYRKSLAISPQQESLRKVEERLHIDVEGRDI</sequence>
<evidence type="ECO:0000256" key="3">
    <source>
        <dbReference type="PROSITE-ProRule" id="PRU00339"/>
    </source>
</evidence>
<dbReference type="InterPro" id="IPR011990">
    <property type="entry name" value="TPR-like_helical_dom_sf"/>
</dbReference>
<keyword evidence="7" id="KW-1185">Reference proteome</keyword>
<keyword evidence="2 3" id="KW-0802">TPR repeat</keyword>
<feature type="chain" id="PRO_5017974723" evidence="5">
    <location>
        <begin position="26"/>
        <end position="252"/>
    </location>
</feature>
<dbReference type="AlphaFoldDB" id="A0A3M9XQY6"/>
<evidence type="ECO:0000256" key="1">
    <source>
        <dbReference type="ARBA" id="ARBA00022737"/>
    </source>
</evidence>
<dbReference type="Pfam" id="PF13181">
    <property type="entry name" value="TPR_8"/>
    <property type="match status" value="1"/>
</dbReference>
<name>A0A3M9XQY6_9HYPH</name>
<dbReference type="PROSITE" id="PS50005">
    <property type="entry name" value="TPR"/>
    <property type="match status" value="1"/>
</dbReference>
<evidence type="ECO:0000313" key="7">
    <source>
        <dbReference type="Proteomes" id="UP000268623"/>
    </source>
</evidence>
<reference evidence="6 7" key="1">
    <citation type="submission" date="2018-08" db="EMBL/GenBank/DDBJ databases">
        <title>Genome sequence of Methylocystis hirsuta CSC1, a methanotroph able to accumulate PHAs.</title>
        <authorList>
            <person name="Bordel S."/>
            <person name="Rodriguez E."/>
            <person name="Gancedo J."/>
            <person name="Munoz R."/>
        </authorList>
    </citation>
    <scope>NUCLEOTIDE SEQUENCE [LARGE SCALE GENOMIC DNA]</scope>
    <source>
        <strain evidence="6 7">CSC1</strain>
    </source>
</reference>
<gene>
    <name evidence="6" type="ORF">D1O30_11850</name>
</gene>
<dbReference type="Proteomes" id="UP000268623">
    <property type="component" value="Unassembled WGS sequence"/>
</dbReference>
<proteinExistence type="predicted"/>
<keyword evidence="1" id="KW-0677">Repeat</keyword>
<protein>
    <submittedName>
        <fullName evidence="6">Uncharacterized protein</fullName>
    </submittedName>
</protein>
<dbReference type="InterPro" id="IPR019734">
    <property type="entry name" value="TPR_rpt"/>
</dbReference>
<keyword evidence="5" id="KW-0732">Signal</keyword>
<dbReference type="SMART" id="SM00028">
    <property type="entry name" value="TPR"/>
    <property type="match status" value="3"/>
</dbReference>
<comment type="caution">
    <text evidence="6">The sequence shown here is derived from an EMBL/GenBank/DDBJ whole genome shotgun (WGS) entry which is preliminary data.</text>
</comment>
<dbReference type="OrthoDB" id="9815010at2"/>
<dbReference type="Gene3D" id="1.25.40.10">
    <property type="entry name" value="Tetratricopeptide repeat domain"/>
    <property type="match status" value="1"/>
</dbReference>
<accession>A0A3M9XQY6</accession>